<proteinExistence type="predicted"/>
<keyword evidence="2" id="KW-1185">Reference proteome</keyword>
<protein>
    <submittedName>
        <fullName evidence="1">Uncharacterized protein</fullName>
    </submittedName>
</protein>
<reference evidence="2" key="1">
    <citation type="journal article" date="2022" name="Mol. Ecol. Resour.">
        <title>The genomes of chicory, endive, great burdock and yacon provide insights into Asteraceae palaeo-polyploidization history and plant inulin production.</title>
        <authorList>
            <person name="Fan W."/>
            <person name="Wang S."/>
            <person name="Wang H."/>
            <person name="Wang A."/>
            <person name="Jiang F."/>
            <person name="Liu H."/>
            <person name="Zhao H."/>
            <person name="Xu D."/>
            <person name="Zhang Y."/>
        </authorList>
    </citation>
    <scope>NUCLEOTIDE SEQUENCE [LARGE SCALE GENOMIC DNA]</scope>
    <source>
        <strain evidence="2">cv. Yunnan</strain>
    </source>
</reference>
<comment type="caution">
    <text evidence="1">The sequence shown here is derived from an EMBL/GenBank/DDBJ whole genome shotgun (WGS) entry which is preliminary data.</text>
</comment>
<sequence>MKRRTLSFFASYQRSRGKDGLVKTKRVVILSNGLDEEKSESDNGVADMAKSLALLTKEFNDWFRNKLSVNPNSRRSSQNEEYQKIRDGTLDRRDEEKSLVTCFKGNERGHYASSCKSKMKYVEYS</sequence>
<organism evidence="1 2">
    <name type="scientific">Smallanthus sonchifolius</name>
    <dbReference type="NCBI Taxonomy" id="185202"/>
    <lineage>
        <taxon>Eukaryota</taxon>
        <taxon>Viridiplantae</taxon>
        <taxon>Streptophyta</taxon>
        <taxon>Embryophyta</taxon>
        <taxon>Tracheophyta</taxon>
        <taxon>Spermatophyta</taxon>
        <taxon>Magnoliopsida</taxon>
        <taxon>eudicotyledons</taxon>
        <taxon>Gunneridae</taxon>
        <taxon>Pentapetalae</taxon>
        <taxon>asterids</taxon>
        <taxon>campanulids</taxon>
        <taxon>Asterales</taxon>
        <taxon>Asteraceae</taxon>
        <taxon>Asteroideae</taxon>
        <taxon>Heliantheae alliance</taxon>
        <taxon>Millerieae</taxon>
        <taxon>Smallanthus</taxon>
    </lineage>
</organism>
<reference evidence="1 2" key="2">
    <citation type="journal article" date="2022" name="Mol. Ecol. Resour.">
        <title>The genomes of chicory, endive, great burdock and yacon provide insights into Asteraceae paleo-polyploidization history and plant inulin production.</title>
        <authorList>
            <person name="Fan W."/>
            <person name="Wang S."/>
            <person name="Wang H."/>
            <person name="Wang A."/>
            <person name="Jiang F."/>
            <person name="Liu H."/>
            <person name="Zhao H."/>
            <person name="Xu D."/>
            <person name="Zhang Y."/>
        </authorList>
    </citation>
    <scope>NUCLEOTIDE SEQUENCE [LARGE SCALE GENOMIC DNA]</scope>
    <source>
        <strain evidence="2">cv. Yunnan</strain>
        <tissue evidence="1">Leaves</tissue>
    </source>
</reference>
<dbReference type="Proteomes" id="UP001056120">
    <property type="component" value="Linkage Group LG02"/>
</dbReference>
<accession>A0ACB9JUZ5</accession>
<name>A0ACB9JUZ5_9ASTR</name>
<evidence type="ECO:0000313" key="2">
    <source>
        <dbReference type="Proteomes" id="UP001056120"/>
    </source>
</evidence>
<dbReference type="EMBL" id="CM042019">
    <property type="protein sequence ID" value="KAI3823822.1"/>
    <property type="molecule type" value="Genomic_DNA"/>
</dbReference>
<evidence type="ECO:0000313" key="1">
    <source>
        <dbReference type="EMBL" id="KAI3823822.1"/>
    </source>
</evidence>
<gene>
    <name evidence="1" type="ORF">L1987_05265</name>
</gene>